<evidence type="ECO:0000256" key="9">
    <source>
        <dbReference type="ARBA" id="ARBA00023170"/>
    </source>
</evidence>
<reference evidence="14" key="2">
    <citation type="submission" date="2025-08" db="UniProtKB">
        <authorList>
            <consortium name="Ensembl"/>
        </authorList>
    </citation>
    <scope>IDENTIFICATION</scope>
</reference>
<feature type="transmembrane region" description="Helical" evidence="12">
    <location>
        <begin position="754"/>
        <end position="775"/>
    </location>
</feature>
<dbReference type="InterPro" id="IPR017978">
    <property type="entry name" value="GPCR_3_C"/>
</dbReference>
<dbReference type="PROSITE" id="PS00981">
    <property type="entry name" value="G_PROTEIN_RECEP_F3_3"/>
    <property type="match status" value="1"/>
</dbReference>
<dbReference type="InterPro" id="IPR023298">
    <property type="entry name" value="ATPase_P-typ_TM_dom_sf"/>
</dbReference>
<dbReference type="PANTHER" id="PTHR24061:SF599">
    <property type="entry name" value="G-PROTEIN COUPLED RECEPTORS FAMILY 3 PROFILE DOMAIN-CONTAINING PROTEIN"/>
    <property type="match status" value="1"/>
</dbReference>
<evidence type="ECO:0000256" key="8">
    <source>
        <dbReference type="ARBA" id="ARBA00023136"/>
    </source>
</evidence>
<evidence type="ECO:0000259" key="13">
    <source>
        <dbReference type="PROSITE" id="PS50259"/>
    </source>
</evidence>
<organism evidence="14 15">
    <name type="scientific">Podarcis muralis</name>
    <name type="common">Wall lizard</name>
    <name type="synonym">Lacerta muralis</name>
    <dbReference type="NCBI Taxonomy" id="64176"/>
    <lineage>
        <taxon>Eukaryota</taxon>
        <taxon>Metazoa</taxon>
        <taxon>Chordata</taxon>
        <taxon>Craniata</taxon>
        <taxon>Vertebrata</taxon>
        <taxon>Euteleostomi</taxon>
        <taxon>Lepidosauria</taxon>
        <taxon>Squamata</taxon>
        <taxon>Bifurcata</taxon>
        <taxon>Unidentata</taxon>
        <taxon>Episquamata</taxon>
        <taxon>Laterata</taxon>
        <taxon>Lacertibaenia</taxon>
        <taxon>Lacertidae</taxon>
        <taxon>Podarcis</taxon>
    </lineage>
</organism>
<feature type="transmembrane region" description="Helical" evidence="12">
    <location>
        <begin position="572"/>
        <end position="592"/>
    </location>
</feature>
<dbReference type="Ensembl" id="ENSPMRT00000020963.1">
    <property type="protein sequence ID" value="ENSPMRP00000019733.1"/>
    <property type="gene ID" value="ENSPMRG00000012873.1"/>
</dbReference>
<evidence type="ECO:0000256" key="10">
    <source>
        <dbReference type="ARBA" id="ARBA00023180"/>
    </source>
</evidence>
<dbReference type="InterPro" id="IPR038550">
    <property type="entry name" value="GPCR_3_9-Cys_sf"/>
</dbReference>
<evidence type="ECO:0000313" key="15">
    <source>
        <dbReference type="Proteomes" id="UP000472272"/>
    </source>
</evidence>
<keyword evidence="10" id="KW-0325">Glycoprotein</keyword>
<evidence type="ECO:0000256" key="3">
    <source>
        <dbReference type="ARBA" id="ARBA00022475"/>
    </source>
</evidence>
<evidence type="ECO:0000256" key="1">
    <source>
        <dbReference type="ARBA" id="ARBA00004651"/>
    </source>
</evidence>
<dbReference type="Pfam" id="PF01094">
    <property type="entry name" value="ANF_receptor"/>
    <property type="match status" value="1"/>
</dbReference>
<evidence type="ECO:0000256" key="5">
    <source>
        <dbReference type="ARBA" id="ARBA00022729"/>
    </source>
</evidence>
<dbReference type="InterPro" id="IPR028082">
    <property type="entry name" value="Peripla_BP_I"/>
</dbReference>
<dbReference type="InterPro" id="IPR011500">
    <property type="entry name" value="GPCR_3_9-Cys_dom"/>
</dbReference>
<dbReference type="FunFam" id="3.40.50.2300:FF:000024">
    <property type="entry name" value="Vomeronasal 2, receptor 73"/>
    <property type="match status" value="1"/>
</dbReference>
<dbReference type="InterPro" id="IPR017979">
    <property type="entry name" value="GPCR_3_CS"/>
</dbReference>
<feature type="transmembrane region" description="Helical" evidence="12">
    <location>
        <begin position="698"/>
        <end position="716"/>
    </location>
</feature>
<dbReference type="GeneTree" id="ENSGT00950000182788"/>
<dbReference type="SUPFAM" id="SSF53822">
    <property type="entry name" value="Periplasmic binding protein-like I"/>
    <property type="match status" value="1"/>
</dbReference>
<feature type="transmembrane region" description="Helical" evidence="12">
    <location>
        <begin position="604"/>
        <end position="629"/>
    </location>
</feature>
<dbReference type="InterPro" id="IPR004073">
    <property type="entry name" value="GPCR_3_vmron_rcpt_2"/>
</dbReference>
<evidence type="ECO:0000256" key="4">
    <source>
        <dbReference type="ARBA" id="ARBA00022692"/>
    </source>
</evidence>
<dbReference type="Gene3D" id="3.40.50.2300">
    <property type="match status" value="2"/>
</dbReference>
<name>A0A670J5D4_PODMU</name>
<dbReference type="GO" id="GO:0004930">
    <property type="term" value="F:G protein-coupled receptor activity"/>
    <property type="evidence" value="ECO:0007669"/>
    <property type="project" value="UniProtKB-KW"/>
</dbReference>
<dbReference type="InterPro" id="IPR000337">
    <property type="entry name" value="GPCR_3"/>
</dbReference>
<dbReference type="InterPro" id="IPR000068">
    <property type="entry name" value="GPCR_3_Ca_sens_rcpt-rel"/>
</dbReference>
<evidence type="ECO:0000256" key="7">
    <source>
        <dbReference type="ARBA" id="ARBA00023040"/>
    </source>
</evidence>
<reference evidence="14 15" key="1">
    <citation type="journal article" date="2019" name="Proc. Natl. Acad. Sci. U.S.A.">
        <title>Regulatory changes in pterin and carotenoid genes underlie balanced color polymorphisms in the wall lizard.</title>
        <authorList>
            <person name="Andrade P."/>
            <person name="Pinho C."/>
            <person name="Perez I de Lanuza G."/>
            <person name="Afonso S."/>
            <person name="Brejcha J."/>
            <person name="Rubin C.J."/>
            <person name="Wallerman O."/>
            <person name="Pereira P."/>
            <person name="Sabatino S.J."/>
            <person name="Bellati A."/>
            <person name="Pellitteri-Rosa D."/>
            <person name="Bosakova Z."/>
            <person name="Bunikis I."/>
            <person name="Carretero M.A."/>
            <person name="Feiner N."/>
            <person name="Marsik P."/>
            <person name="Pauperio F."/>
            <person name="Salvi D."/>
            <person name="Soler L."/>
            <person name="While G.M."/>
            <person name="Uller T."/>
            <person name="Font E."/>
            <person name="Andersson L."/>
            <person name="Carneiro M."/>
        </authorList>
    </citation>
    <scope>NUCLEOTIDE SEQUENCE</scope>
</reference>
<feature type="transmembrane region" description="Helical" evidence="12">
    <location>
        <begin position="641"/>
        <end position="665"/>
    </location>
</feature>
<keyword evidence="7" id="KW-0297">G-protein coupled receptor</keyword>
<feature type="transmembrane region" description="Helical" evidence="12">
    <location>
        <begin position="728"/>
        <end position="748"/>
    </location>
</feature>
<keyword evidence="6 12" id="KW-1133">Transmembrane helix</keyword>
<keyword evidence="11" id="KW-0807">Transducer</keyword>
<keyword evidence="15" id="KW-1185">Reference proteome</keyword>
<evidence type="ECO:0000256" key="11">
    <source>
        <dbReference type="ARBA" id="ARBA00023224"/>
    </source>
</evidence>
<protein>
    <recommendedName>
        <fullName evidence="13">G-protein coupled receptors family 3 profile domain-containing protein</fullName>
    </recommendedName>
</protein>
<keyword evidence="8 12" id="KW-0472">Membrane</keyword>
<dbReference type="CDD" id="cd15283">
    <property type="entry name" value="7tmC_V2R_pheromone"/>
    <property type="match status" value="1"/>
</dbReference>
<dbReference type="PANTHER" id="PTHR24061">
    <property type="entry name" value="CALCIUM-SENSING RECEPTOR-RELATED"/>
    <property type="match status" value="1"/>
</dbReference>
<dbReference type="OMA" id="NIHMKMA"/>
<dbReference type="Proteomes" id="UP000472272">
    <property type="component" value="Chromosome 13"/>
</dbReference>
<dbReference type="FunFam" id="2.10.50.30:FF:000002">
    <property type="entry name" value="Vomeronasal 2 receptor, h1"/>
    <property type="match status" value="1"/>
</dbReference>
<reference evidence="14" key="3">
    <citation type="submission" date="2025-09" db="UniProtKB">
        <authorList>
            <consortium name="Ensembl"/>
        </authorList>
    </citation>
    <scope>IDENTIFICATION</scope>
</reference>
<evidence type="ECO:0000256" key="2">
    <source>
        <dbReference type="ARBA" id="ARBA00007242"/>
    </source>
</evidence>
<keyword evidence="4 12" id="KW-0812">Transmembrane</keyword>
<dbReference type="GO" id="GO:0005886">
    <property type="term" value="C:plasma membrane"/>
    <property type="evidence" value="ECO:0007669"/>
    <property type="project" value="UniProtKB-SubCell"/>
</dbReference>
<dbReference type="Gene3D" id="2.10.50.30">
    <property type="entry name" value="GPCR, family 3, nine cysteines domain"/>
    <property type="match status" value="1"/>
</dbReference>
<dbReference type="PROSITE" id="PS50259">
    <property type="entry name" value="G_PROTEIN_RECEP_F3_4"/>
    <property type="match status" value="1"/>
</dbReference>
<dbReference type="InterPro" id="IPR001828">
    <property type="entry name" value="ANF_lig-bd_rcpt"/>
</dbReference>
<comment type="similarity">
    <text evidence="2">Belongs to the G-protein coupled receptor 3 family.</text>
</comment>
<evidence type="ECO:0000313" key="14">
    <source>
        <dbReference type="Ensembl" id="ENSPMRP00000019733.1"/>
    </source>
</evidence>
<feature type="transmembrane region" description="Helical" evidence="12">
    <location>
        <begin position="534"/>
        <end position="557"/>
    </location>
</feature>
<keyword evidence="3" id="KW-1003">Cell membrane</keyword>
<dbReference type="Pfam" id="PF00003">
    <property type="entry name" value="7tm_3"/>
    <property type="match status" value="1"/>
</dbReference>
<dbReference type="PRINTS" id="PR01535">
    <property type="entry name" value="VOMERONASL2R"/>
</dbReference>
<sequence>MRSVQQKQDRSRKTHHMHNSSIFFSAVPKNYQHVLSLVFAVNEVNENPNILSNITLGFQIYDSYCDAKMTYQNTLNLISHHRKTIPNYKCGKERSMFFGRLKQIFLAYLFIKLKNNNKTTLFFQHSITYSSLTPAVSKKDPISSLYQMAPSEEHQYTGIVQLLLYFQWKWVGIFVTADDKGETFVKKLTSQLSQNGICIAVTERMVTNRGFDDTGLIEKCQNMAESLSKTNVNVFVVNADKNTKTGLQWLLLIGRMMSMSPINKVWVMTADWDFSSEPYHKDLDIQNFHGALSFAIHSSEVKGFHPFLLNLNPHSEADGFIRLFWQQAFGCQFLDVETEEEFCTGEEKLESLPGAFFEMQMTSQSYSIYNAVYAVAHALHAMLKKDGKELQPFLRNILFNNSAGDTVFFNEKRELEGGFDIINWVTFPNKSFLRVKVGKLDPQAPLGSDFSIDEKIITWHQSFNQVGPSCSYSRQRKEGEPFCCYDCTPCPEGNISNQTDMDNCFQCQEDQYPNQERNHCISKKENFLSYESPLGISLALLALAFSATTALVFGIFIKHQNTPIVKANNRNLTYTLLISLLLCFLCSLLFIGRPQLLTCNLRQTAFGIIFSVAVSSVLAKTLTVVLAFMATKPGSKMRKWVGTRFSTSIVLGCASIQASICIVWLCTDPPFPDLDMHSLPEEVIVECNEGSANMFYSVLGYMGLLALVSFVVAFFARKLPDTFNEAKFITFSMLVFCSVWLSFVPSYLSTKGKYIVAVEIFSILASSAGILGCIFSPKCYIIVFKPELNSKEQLKKRNN</sequence>
<accession>A0A670J5D4</accession>
<comment type="subcellular location">
    <subcellularLocation>
        <location evidence="1">Cell membrane</location>
        <topology evidence="1">Multi-pass membrane protein</topology>
    </subcellularLocation>
</comment>
<evidence type="ECO:0000256" key="6">
    <source>
        <dbReference type="ARBA" id="ARBA00022989"/>
    </source>
</evidence>
<proteinExistence type="inferred from homology"/>
<keyword evidence="5" id="KW-0732">Signal</keyword>
<keyword evidence="9" id="KW-0675">Receptor</keyword>
<evidence type="ECO:0000256" key="12">
    <source>
        <dbReference type="SAM" id="Phobius"/>
    </source>
</evidence>
<dbReference type="PRINTS" id="PR00248">
    <property type="entry name" value="GPCRMGR"/>
</dbReference>
<dbReference type="AlphaFoldDB" id="A0A670J5D4"/>
<dbReference type="SUPFAM" id="SSF81665">
    <property type="entry name" value="Calcium ATPase, transmembrane domain M"/>
    <property type="match status" value="1"/>
</dbReference>
<dbReference type="Pfam" id="PF07562">
    <property type="entry name" value="NCD3G"/>
    <property type="match status" value="1"/>
</dbReference>
<feature type="domain" description="G-protein coupled receptors family 3 profile" evidence="13">
    <location>
        <begin position="534"/>
        <end position="798"/>
    </location>
</feature>